<evidence type="ECO:0000313" key="1">
    <source>
        <dbReference type="EMBL" id="GFY91423.1"/>
    </source>
</evidence>
<reference evidence="1 2" key="1">
    <citation type="submission" date="2019-07" db="EMBL/GenBank/DDBJ databases">
        <title>De Novo Assembly of kiwifruit Actinidia rufa.</title>
        <authorList>
            <person name="Sugita-Konishi S."/>
            <person name="Sato K."/>
            <person name="Mori E."/>
            <person name="Abe Y."/>
            <person name="Kisaki G."/>
            <person name="Hamano K."/>
            <person name="Suezawa K."/>
            <person name="Otani M."/>
            <person name="Fukuda T."/>
            <person name="Manabe T."/>
            <person name="Gomi K."/>
            <person name="Tabuchi M."/>
            <person name="Akimitsu K."/>
            <person name="Kataoka I."/>
        </authorList>
    </citation>
    <scope>NUCLEOTIDE SEQUENCE [LARGE SCALE GENOMIC DNA]</scope>
    <source>
        <strain evidence="2">cv. Fuchu</strain>
    </source>
</reference>
<sequence length="125" mass="14279">MENRARRLCLDHRTSKYENHVRGSRRKRRTLPYRESTANVGDLEMESQGHLILRVDGEVDISEVEMGEVNLIIKFTSICCSLHPQVYLILKVMGAMRTMGKVRTMGEVRTIGDVDSIPRNSSLMS</sequence>
<keyword evidence="2" id="KW-1185">Reference proteome</keyword>
<proteinExistence type="predicted"/>
<dbReference type="AlphaFoldDB" id="A0A7J0EYG1"/>
<dbReference type="Proteomes" id="UP000585474">
    <property type="component" value="Unassembled WGS sequence"/>
</dbReference>
<dbReference type="EMBL" id="BJWL01000007">
    <property type="protein sequence ID" value="GFY91423.1"/>
    <property type="molecule type" value="Genomic_DNA"/>
</dbReference>
<gene>
    <name evidence="1" type="ORF">Acr_07g0016190</name>
</gene>
<organism evidence="1 2">
    <name type="scientific">Actinidia rufa</name>
    <dbReference type="NCBI Taxonomy" id="165716"/>
    <lineage>
        <taxon>Eukaryota</taxon>
        <taxon>Viridiplantae</taxon>
        <taxon>Streptophyta</taxon>
        <taxon>Embryophyta</taxon>
        <taxon>Tracheophyta</taxon>
        <taxon>Spermatophyta</taxon>
        <taxon>Magnoliopsida</taxon>
        <taxon>eudicotyledons</taxon>
        <taxon>Gunneridae</taxon>
        <taxon>Pentapetalae</taxon>
        <taxon>asterids</taxon>
        <taxon>Ericales</taxon>
        <taxon>Actinidiaceae</taxon>
        <taxon>Actinidia</taxon>
    </lineage>
</organism>
<protein>
    <submittedName>
        <fullName evidence="1">Uncharacterized protein</fullName>
    </submittedName>
</protein>
<comment type="caution">
    <text evidence="1">The sequence shown here is derived from an EMBL/GenBank/DDBJ whole genome shotgun (WGS) entry which is preliminary data.</text>
</comment>
<evidence type="ECO:0000313" key="2">
    <source>
        <dbReference type="Proteomes" id="UP000585474"/>
    </source>
</evidence>
<name>A0A7J0EYG1_9ERIC</name>
<accession>A0A7J0EYG1</accession>